<feature type="chain" id="PRO_5045826891" evidence="1">
    <location>
        <begin position="23"/>
        <end position="68"/>
    </location>
</feature>
<gene>
    <name evidence="2" type="ORF">GCM10022394_23850</name>
</gene>
<evidence type="ECO:0000313" key="3">
    <source>
        <dbReference type="Proteomes" id="UP001500795"/>
    </source>
</evidence>
<sequence length="68" mass="7360">MRTPLLPAIALLSLLAVGTTQAAELQSSRDPGHLTLQSDGDGIDHFEKRMADLRESQIRIQPLPAKGI</sequence>
<comment type="caution">
    <text evidence="2">The sequence shown here is derived from an EMBL/GenBank/DDBJ whole genome shotgun (WGS) entry which is preliminary data.</text>
</comment>
<evidence type="ECO:0000313" key="2">
    <source>
        <dbReference type="EMBL" id="GAA3543127.1"/>
    </source>
</evidence>
<proteinExistence type="predicted"/>
<name>A0ABP6W132_9GAMM</name>
<evidence type="ECO:0000256" key="1">
    <source>
        <dbReference type="SAM" id="SignalP"/>
    </source>
</evidence>
<keyword evidence="3" id="KW-1185">Reference proteome</keyword>
<feature type="signal peptide" evidence="1">
    <location>
        <begin position="1"/>
        <end position="22"/>
    </location>
</feature>
<protein>
    <submittedName>
        <fullName evidence="2">Uncharacterized protein</fullName>
    </submittedName>
</protein>
<keyword evidence="1" id="KW-0732">Signal</keyword>
<organism evidence="2 3">
    <name type="scientific">Zobellella aerophila</name>
    <dbReference type="NCBI Taxonomy" id="870480"/>
    <lineage>
        <taxon>Bacteria</taxon>
        <taxon>Pseudomonadati</taxon>
        <taxon>Pseudomonadota</taxon>
        <taxon>Gammaproteobacteria</taxon>
        <taxon>Aeromonadales</taxon>
        <taxon>Aeromonadaceae</taxon>
        <taxon>Zobellella</taxon>
    </lineage>
</organism>
<dbReference type="Proteomes" id="UP001500795">
    <property type="component" value="Unassembled WGS sequence"/>
</dbReference>
<accession>A0ABP6W132</accession>
<dbReference type="RefSeq" id="WP_344958277.1">
    <property type="nucleotide sequence ID" value="NZ_BAABCX010000003.1"/>
</dbReference>
<dbReference type="EMBL" id="BAABCX010000003">
    <property type="protein sequence ID" value="GAA3543127.1"/>
    <property type="molecule type" value="Genomic_DNA"/>
</dbReference>
<reference evidence="3" key="1">
    <citation type="journal article" date="2019" name="Int. J. Syst. Evol. Microbiol.">
        <title>The Global Catalogue of Microorganisms (GCM) 10K type strain sequencing project: providing services to taxonomists for standard genome sequencing and annotation.</title>
        <authorList>
            <consortium name="The Broad Institute Genomics Platform"/>
            <consortium name="The Broad Institute Genome Sequencing Center for Infectious Disease"/>
            <person name="Wu L."/>
            <person name="Ma J."/>
        </authorList>
    </citation>
    <scope>NUCLEOTIDE SEQUENCE [LARGE SCALE GENOMIC DNA]</scope>
    <source>
        <strain evidence="3">JCM 17110</strain>
    </source>
</reference>